<evidence type="ECO:0000256" key="2">
    <source>
        <dbReference type="ARBA" id="ARBA00009993"/>
    </source>
</evidence>
<evidence type="ECO:0000313" key="8">
    <source>
        <dbReference type="Proteomes" id="UP000298652"/>
    </source>
</evidence>
<dbReference type="Proteomes" id="UP000298652">
    <property type="component" value="Chromosome 9"/>
</dbReference>
<dbReference type="InterPro" id="IPR016073">
    <property type="entry name" value="Skp1_comp_POZ"/>
</dbReference>
<evidence type="ECO:0000256" key="3">
    <source>
        <dbReference type="ARBA" id="ARBA00022786"/>
    </source>
</evidence>
<dbReference type="UniPathway" id="UPA00143"/>
<dbReference type="EMBL" id="CM016560">
    <property type="protein sequence ID" value="TKV93703.1"/>
    <property type="molecule type" value="Genomic_DNA"/>
</dbReference>
<feature type="region of interest" description="Disordered" evidence="4">
    <location>
        <begin position="1"/>
        <end position="53"/>
    </location>
</feature>
<comment type="pathway">
    <text evidence="1">Protein modification; protein ubiquitination.</text>
</comment>
<dbReference type="InterPro" id="IPR016072">
    <property type="entry name" value="Skp1_comp_dimer"/>
</dbReference>
<evidence type="ECO:0000313" key="7">
    <source>
        <dbReference type="EMBL" id="TKV93703.1"/>
    </source>
</evidence>
<dbReference type="SMART" id="SM00512">
    <property type="entry name" value="Skp1"/>
    <property type="match status" value="1"/>
</dbReference>
<evidence type="ECO:0000256" key="1">
    <source>
        <dbReference type="ARBA" id="ARBA00004906"/>
    </source>
</evidence>
<accession>A0A4U6SZQ5</accession>
<feature type="compositionally biased region" description="Gly residues" evidence="4">
    <location>
        <begin position="44"/>
        <end position="53"/>
    </location>
</feature>
<dbReference type="GO" id="GO:0009867">
    <property type="term" value="P:jasmonic acid mediated signaling pathway"/>
    <property type="evidence" value="ECO:0007669"/>
    <property type="project" value="UniProtKB-ARBA"/>
</dbReference>
<dbReference type="InterPro" id="IPR011333">
    <property type="entry name" value="SKP1/BTB/POZ_sf"/>
</dbReference>
<reference evidence="7" key="1">
    <citation type="submission" date="2019-03" db="EMBL/GenBank/DDBJ databases">
        <title>WGS assembly of Setaria viridis.</title>
        <authorList>
            <person name="Huang P."/>
            <person name="Jenkins J."/>
            <person name="Grimwood J."/>
            <person name="Barry K."/>
            <person name="Healey A."/>
            <person name="Mamidi S."/>
            <person name="Sreedasyam A."/>
            <person name="Shu S."/>
            <person name="Feldman M."/>
            <person name="Wu J."/>
            <person name="Yu Y."/>
            <person name="Chen C."/>
            <person name="Johnson J."/>
            <person name="Rokhsar D."/>
            <person name="Baxter I."/>
            <person name="Schmutz J."/>
            <person name="Brutnell T."/>
            <person name="Kellogg E."/>
        </authorList>
    </citation>
    <scope>NUCLEOTIDE SEQUENCE [LARGE SCALE GENOMIC DNA]</scope>
</reference>
<dbReference type="PANTHER" id="PTHR11165">
    <property type="entry name" value="SKP1"/>
    <property type="match status" value="1"/>
</dbReference>
<protein>
    <recommendedName>
        <fullName evidence="9">SKP1-like protein</fullName>
    </recommendedName>
</protein>
<evidence type="ECO:0008006" key="9">
    <source>
        <dbReference type="Google" id="ProtNLM"/>
    </source>
</evidence>
<keyword evidence="8" id="KW-1185">Reference proteome</keyword>
<sequence>MAPPATAADKRDGKRPAPPEEDPTVDSAAATADGETTEQQAAGGAEGSGGGGGDLVLVTDCGTEVRLSRSAARMSTAILHMMEDGCAEGRVPVKGVDAGVLRLVVAYCERHAPHYDPVASAARLRDPFPPFPIEFPRGTHAIRPVTDPGPDPHGLEAWDKKFIADLPDNSALFAVILAANYLGIEDLLDLGCTAVADKMRGKTPEEIRDALDIENDYTPEQEAEVRRENAWAFED</sequence>
<dbReference type="InterPro" id="IPR001232">
    <property type="entry name" value="SKP1-like"/>
</dbReference>
<dbReference type="Pfam" id="PF01466">
    <property type="entry name" value="Skp1"/>
    <property type="match status" value="1"/>
</dbReference>
<evidence type="ECO:0000256" key="4">
    <source>
        <dbReference type="SAM" id="MobiDB-lite"/>
    </source>
</evidence>
<dbReference type="InterPro" id="IPR016897">
    <property type="entry name" value="SKP1"/>
</dbReference>
<dbReference type="Gramene" id="TKV93703">
    <property type="protein sequence ID" value="TKV93703"/>
    <property type="gene ID" value="SEVIR_9G243300v2"/>
</dbReference>
<name>A0A4U6SZQ5_SETVI</name>
<dbReference type="InterPro" id="IPR036296">
    <property type="entry name" value="SKP1-like_dim_sf"/>
</dbReference>
<dbReference type="OMA" id="TCVANDV"/>
<dbReference type="Pfam" id="PF03931">
    <property type="entry name" value="Skp1_POZ"/>
    <property type="match status" value="1"/>
</dbReference>
<evidence type="ECO:0000259" key="5">
    <source>
        <dbReference type="Pfam" id="PF01466"/>
    </source>
</evidence>
<feature type="domain" description="SKP1 component dimerisation" evidence="5">
    <location>
        <begin position="186"/>
        <end position="232"/>
    </location>
</feature>
<dbReference type="SUPFAM" id="SSF81382">
    <property type="entry name" value="Skp1 dimerisation domain-like"/>
    <property type="match status" value="1"/>
</dbReference>
<gene>
    <name evidence="7" type="ORF">SEVIR_9G243300v2</name>
</gene>
<evidence type="ECO:0000259" key="6">
    <source>
        <dbReference type="Pfam" id="PF03931"/>
    </source>
</evidence>
<feature type="domain" description="SKP1 component POZ" evidence="6">
    <location>
        <begin position="56"/>
        <end position="111"/>
    </location>
</feature>
<dbReference type="SUPFAM" id="SSF54695">
    <property type="entry name" value="POZ domain"/>
    <property type="match status" value="1"/>
</dbReference>
<feature type="compositionally biased region" description="Basic and acidic residues" evidence="4">
    <location>
        <begin position="8"/>
        <end position="18"/>
    </location>
</feature>
<dbReference type="Gene3D" id="3.30.710.10">
    <property type="entry name" value="Potassium Channel Kv1.1, Chain A"/>
    <property type="match status" value="1"/>
</dbReference>
<proteinExistence type="inferred from homology"/>
<comment type="similarity">
    <text evidence="2">Belongs to the SKP1 family.</text>
</comment>
<organism evidence="7 8">
    <name type="scientific">Setaria viridis</name>
    <name type="common">Green bristlegrass</name>
    <name type="synonym">Setaria italica subsp. viridis</name>
    <dbReference type="NCBI Taxonomy" id="4556"/>
    <lineage>
        <taxon>Eukaryota</taxon>
        <taxon>Viridiplantae</taxon>
        <taxon>Streptophyta</taxon>
        <taxon>Embryophyta</taxon>
        <taxon>Tracheophyta</taxon>
        <taxon>Spermatophyta</taxon>
        <taxon>Magnoliopsida</taxon>
        <taxon>Liliopsida</taxon>
        <taxon>Poales</taxon>
        <taxon>Poaceae</taxon>
        <taxon>PACMAD clade</taxon>
        <taxon>Panicoideae</taxon>
        <taxon>Panicodae</taxon>
        <taxon>Paniceae</taxon>
        <taxon>Cenchrinae</taxon>
        <taxon>Setaria</taxon>
    </lineage>
</organism>
<dbReference type="GO" id="GO:0006511">
    <property type="term" value="P:ubiquitin-dependent protein catabolic process"/>
    <property type="evidence" value="ECO:0007669"/>
    <property type="project" value="InterPro"/>
</dbReference>
<dbReference type="AlphaFoldDB" id="A0A4U6SZQ5"/>
<dbReference type="GO" id="GO:0016567">
    <property type="term" value="P:protein ubiquitination"/>
    <property type="evidence" value="ECO:0007669"/>
    <property type="project" value="UniProtKB-UniPathway"/>
</dbReference>
<keyword evidence="3" id="KW-0833">Ubl conjugation pathway</keyword>